<feature type="region of interest" description="Disordered" evidence="1">
    <location>
        <begin position="35"/>
        <end position="117"/>
    </location>
</feature>
<evidence type="ECO:0000313" key="2">
    <source>
        <dbReference type="EMBL" id="GBG66828.1"/>
    </source>
</evidence>
<evidence type="ECO:0008006" key="4">
    <source>
        <dbReference type="Google" id="ProtNLM"/>
    </source>
</evidence>
<dbReference type="Proteomes" id="UP000265515">
    <property type="component" value="Unassembled WGS sequence"/>
</dbReference>
<dbReference type="OrthoDB" id="20835at2759"/>
<evidence type="ECO:0000256" key="1">
    <source>
        <dbReference type="SAM" id="MobiDB-lite"/>
    </source>
</evidence>
<keyword evidence="3" id="KW-1185">Reference proteome</keyword>
<dbReference type="Pfam" id="PF08576">
    <property type="entry name" value="DUF1764"/>
    <property type="match status" value="1"/>
</dbReference>
<comment type="caution">
    <text evidence="2">The sequence shown here is derived from an EMBL/GenBank/DDBJ whole genome shotgun (WGS) entry which is preliminary data.</text>
</comment>
<sequence length="193" mass="20665">MGAKTDDTAGSLPVQKVTKTESECCNTAAKVPAPVKAAAPKKLKRKKAVSDVDERAAIGTASEPAENDGAASQPPAKDEIDAIFAEAKQKKKKPGNEGENNLKKNSTAGVCDEKLSEKPTDVPPMCALDYSGRKKKKVKKGQAFSAANVLEDATVNRKRTEEGYRVYTEDELRVSRKQAGGTPLCPFDCDCCF</sequence>
<organism evidence="2 3">
    <name type="scientific">Chara braunii</name>
    <name type="common">Braun's stonewort</name>
    <dbReference type="NCBI Taxonomy" id="69332"/>
    <lineage>
        <taxon>Eukaryota</taxon>
        <taxon>Viridiplantae</taxon>
        <taxon>Streptophyta</taxon>
        <taxon>Charophyceae</taxon>
        <taxon>Charales</taxon>
        <taxon>Characeae</taxon>
        <taxon>Chara</taxon>
    </lineage>
</organism>
<evidence type="ECO:0000313" key="3">
    <source>
        <dbReference type="Proteomes" id="UP000265515"/>
    </source>
</evidence>
<feature type="region of interest" description="Disordered" evidence="1">
    <location>
        <begin position="1"/>
        <end position="22"/>
    </location>
</feature>
<dbReference type="AlphaFoldDB" id="A0A388K9U6"/>
<dbReference type="PANTHER" id="PTHR34066">
    <property type="entry name" value="GROWTH FACTOR 2"/>
    <property type="match status" value="1"/>
</dbReference>
<dbReference type="Gramene" id="GBG66828">
    <property type="protein sequence ID" value="GBG66828"/>
    <property type="gene ID" value="CBR_g70706"/>
</dbReference>
<dbReference type="PANTHER" id="PTHR34066:SF1">
    <property type="entry name" value="DUF1764 FAMILY PROTEIN"/>
    <property type="match status" value="1"/>
</dbReference>
<accession>A0A388K9U6</accession>
<protein>
    <recommendedName>
        <fullName evidence="4">DUF1764 domain-containing protein</fullName>
    </recommendedName>
</protein>
<proteinExistence type="predicted"/>
<gene>
    <name evidence="2" type="ORF">CBR_g70706</name>
</gene>
<dbReference type="EMBL" id="BFEA01000079">
    <property type="protein sequence ID" value="GBG66828.1"/>
    <property type="molecule type" value="Genomic_DNA"/>
</dbReference>
<name>A0A388K9U6_CHABU</name>
<reference evidence="2 3" key="1">
    <citation type="journal article" date="2018" name="Cell">
        <title>The Chara Genome: Secondary Complexity and Implications for Plant Terrestrialization.</title>
        <authorList>
            <person name="Nishiyama T."/>
            <person name="Sakayama H."/>
            <person name="Vries J.D."/>
            <person name="Buschmann H."/>
            <person name="Saint-Marcoux D."/>
            <person name="Ullrich K.K."/>
            <person name="Haas F.B."/>
            <person name="Vanderstraeten L."/>
            <person name="Becker D."/>
            <person name="Lang D."/>
            <person name="Vosolsobe S."/>
            <person name="Rombauts S."/>
            <person name="Wilhelmsson P.K.I."/>
            <person name="Janitza P."/>
            <person name="Kern R."/>
            <person name="Heyl A."/>
            <person name="Rumpler F."/>
            <person name="Villalobos L.I.A.C."/>
            <person name="Clay J.M."/>
            <person name="Skokan R."/>
            <person name="Toyoda A."/>
            <person name="Suzuki Y."/>
            <person name="Kagoshima H."/>
            <person name="Schijlen E."/>
            <person name="Tajeshwar N."/>
            <person name="Catarino B."/>
            <person name="Hetherington A.J."/>
            <person name="Saltykova A."/>
            <person name="Bonnot C."/>
            <person name="Breuninger H."/>
            <person name="Symeonidi A."/>
            <person name="Radhakrishnan G.V."/>
            <person name="Van Nieuwerburgh F."/>
            <person name="Deforce D."/>
            <person name="Chang C."/>
            <person name="Karol K.G."/>
            <person name="Hedrich R."/>
            <person name="Ulvskov P."/>
            <person name="Glockner G."/>
            <person name="Delwiche C.F."/>
            <person name="Petrasek J."/>
            <person name="Van de Peer Y."/>
            <person name="Friml J."/>
            <person name="Beilby M."/>
            <person name="Dolan L."/>
            <person name="Kohara Y."/>
            <person name="Sugano S."/>
            <person name="Fujiyama A."/>
            <person name="Delaux P.-M."/>
            <person name="Quint M."/>
            <person name="TheiBen G."/>
            <person name="Hagemann M."/>
            <person name="Harholt J."/>
            <person name="Dunand C."/>
            <person name="Zachgo S."/>
            <person name="Langdale J."/>
            <person name="Maumus F."/>
            <person name="Straeten D.V.D."/>
            <person name="Gould S.B."/>
            <person name="Rensing S.A."/>
        </authorList>
    </citation>
    <scope>NUCLEOTIDE SEQUENCE [LARGE SCALE GENOMIC DNA]</scope>
    <source>
        <strain evidence="2 3">S276</strain>
    </source>
</reference>
<dbReference type="InterPro" id="IPR013885">
    <property type="entry name" value="DUF1764_euk"/>
</dbReference>